<feature type="domain" description="Importin N-terminal" evidence="6">
    <location>
        <begin position="34"/>
        <end position="100"/>
    </location>
</feature>
<dbReference type="InterPro" id="IPR041123">
    <property type="entry name" value="CRM1_repeat"/>
</dbReference>
<dbReference type="InterPro" id="IPR016024">
    <property type="entry name" value="ARM-type_fold"/>
</dbReference>
<dbReference type="InterPro" id="IPR041235">
    <property type="entry name" value="Exp1_repeat_2"/>
</dbReference>
<dbReference type="HOGENOM" id="CLU_011906_0_0_1"/>
<evidence type="ECO:0000313" key="7">
    <source>
        <dbReference type="EMBL" id="GAA99903.1"/>
    </source>
</evidence>
<dbReference type="InterPro" id="IPR001494">
    <property type="entry name" value="Importin-beta_N"/>
</dbReference>
<dbReference type="Pfam" id="PF18777">
    <property type="entry name" value="CRM1_repeat"/>
    <property type="match status" value="1"/>
</dbReference>
<dbReference type="GO" id="GO:0005634">
    <property type="term" value="C:nucleus"/>
    <property type="evidence" value="ECO:0007669"/>
    <property type="project" value="UniProtKB-SubCell"/>
</dbReference>
<evidence type="ECO:0000313" key="8">
    <source>
        <dbReference type="Proteomes" id="UP000009131"/>
    </source>
</evidence>
<keyword evidence="5" id="KW-0539">Nucleus</keyword>
<evidence type="ECO:0000256" key="3">
    <source>
        <dbReference type="ARBA" id="ARBA00022448"/>
    </source>
</evidence>
<evidence type="ECO:0000259" key="6">
    <source>
        <dbReference type="PROSITE" id="PS50166"/>
    </source>
</evidence>
<dbReference type="InterPro" id="IPR013598">
    <property type="entry name" value="Exportin-1/Importin-b-like"/>
</dbReference>
<dbReference type="GO" id="GO:0005737">
    <property type="term" value="C:cytoplasm"/>
    <property type="evidence" value="ECO:0007669"/>
    <property type="project" value="TreeGrafter"/>
</dbReference>
<reference evidence="7 8" key="1">
    <citation type="journal article" date="2011" name="J. Gen. Appl. Microbiol.">
        <title>Draft genome sequencing of the enigmatic basidiomycete Mixia osmundae.</title>
        <authorList>
            <person name="Nishida H."/>
            <person name="Nagatsuka Y."/>
            <person name="Sugiyama J."/>
        </authorList>
    </citation>
    <scope>NUCLEOTIDE SEQUENCE [LARGE SCALE GENOMIC DNA]</scope>
    <source>
        <strain evidence="8">CBS 9802 / IAM 14324 / JCM 22182 / KY 12970</strain>
    </source>
</reference>
<dbReference type="GO" id="GO:0006611">
    <property type="term" value="P:protein export from nucleus"/>
    <property type="evidence" value="ECO:0007669"/>
    <property type="project" value="InterPro"/>
</dbReference>
<dbReference type="InterPro" id="IPR040485">
    <property type="entry name" value="XPO1_repeat_3"/>
</dbReference>
<proteinExistence type="inferred from homology"/>
<gene>
    <name evidence="7" type="primary">Mo06606</name>
    <name evidence="7" type="ORF">E5Q_06606</name>
</gene>
<dbReference type="Pfam" id="PF18787">
    <property type="entry name" value="CRM1_repeat_3"/>
    <property type="match status" value="1"/>
</dbReference>
<dbReference type="Gene3D" id="1.25.10.10">
    <property type="entry name" value="Leucine-rich Repeat Variant"/>
    <property type="match status" value="1"/>
</dbReference>
<comment type="subcellular location">
    <subcellularLocation>
        <location evidence="1">Nucleus</location>
    </subcellularLocation>
</comment>
<dbReference type="InParanoid" id="G7EAP3"/>
<dbReference type="Pfam" id="PF08389">
    <property type="entry name" value="Xpo1"/>
    <property type="match status" value="1"/>
</dbReference>
<comment type="similarity">
    <text evidence="2">Belongs to the exportin family.</text>
</comment>
<dbReference type="OrthoDB" id="27218at2759"/>
<comment type="caution">
    <text evidence="7">The sequence shown here is derived from an EMBL/GenBank/DDBJ whole genome shotgun (WGS) entry which is preliminary data.</text>
</comment>
<dbReference type="InterPro" id="IPR045065">
    <property type="entry name" value="XPO1/5"/>
</dbReference>
<accession>G7EAP3</accession>
<dbReference type="STRING" id="764103.G7EAP3"/>
<dbReference type="Pfam" id="PF18784">
    <property type="entry name" value="CRM1_repeat_2"/>
    <property type="match status" value="1"/>
</dbReference>
<dbReference type="eggNOG" id="KOG2020">
    <property type="taxonomic scope" value="Eukaryota"/>
</dbReference>
<dbReference type="GO" id="GO:0000056">
    <property type="term" value="P:ribosomal small subunit export from nucleus"/>
    <property type="evidence" value="ECO:0007669"/>
    <property type="project" value="TreeGrafter"/>
</dbReference>
<dbReference type="PANTHER" id="PTHR11223:SF2">
    <property type="entry name" value="EXPORTIN-1"/>
    <property type="match status" value="1"/>
</dbReference>
<protein>
    <recommendedName>
        <fullName evidence="6">Importin N-terminal domain-containing protein</fullName>
    </recommendedName>
</protein>
<dbReference type="InterPro" id="IPR014877">
    <property type="entry name" value="XPO1_C_dom"/>
</dbReference>
<dbReference type="FunFam" id="1.25.10.10:FF:000022">
    <property type="entry name" value="protein EXPORTIN 1A"/>
    <property type="match status" value="1"/>
</dbReference>
<dbReference type="PANTHER" id="PTHR11223">
    <property type="entry name" value="EXPORTIN 1/5"/>
    <property type="match status" value="1"/>
</dbReference>
<dbReference type="RefSeq" id="XP_014569463.1">
    <property type="nucleotide sequence ID" value="XM_014713977.1"/>
</dbReference>
<dbReference type="SMART" id="SM00913">
    <property type="entry name" value="IBN_N"/>
    <property type="match status" value="1"/>
</dbReference>
<keyword evidence="8" id="KW-1185">Reference proteome</keyword>
<evidence type="ECO:0000256" key="4">
    <source>
        <dbReference type="ARBA" id="ARBA00022927"/>
    </source>
</evidence>
<dbReference type="SUPFAM" id="SSF48371">
    <property type="entry name" value="ARM repeat"/>
    <property type="match status" value="2"/>
</dbReference>
<dbReference type="PROSITE" id="PS50166">
    <property type="entry name" value="IMPORTIN_B_NT"/>
    <property type="match status" value="1"/>
</dbReference>
<dbReference type="FunCoup" id="G7EAP3">
    <property type="interactions" value="972"/>
</dbReference>
<dbReference type="GO" id="GO:0005049">
    <property type="term" value="F:nuclear export signal receptor activity"/>
    <property type="evidence" value="ECO:0007669"/>
    <property type="project" value="InterPro"/>
</dbReference>
<dbReference type="SMART" id="SM01102">
    <property type="entry name" value="CRM1_C"/>
    <property type="match status" value="1"/>
</dbReference>
<keyword evidence="3" id="KW-0813">Transport</keyword>
<keyword evidence="4" id="KW-0653">Protein transport</keyword>
<dbReference type="GO" id="GO:0000055">
    <property type="term" value="P:ribosomal large subunit export from nucleus"/>
    <property type="evidence" value="ECO:0007669"/>
    <property type="project" value="TreeGrafter"/>
</dbReference>
<dbReference type="Pfam" id="PF08767">
    <property type="entry name" value="CRM1_C"/>
    <property type="match status" value="1"/>
</dbReference>
<dbReference type="EMBL" id="BABT02000243">
    <property type="protein sequence ID" value="GAA99903.1"/>
    <property type="molecule type" value="Genomic_DNA"/>
</dbReference>
<dbReference type="AlphaFoldDB" id="G7EAP3"/>
<evidence type="ECO:0000256" key="5">
    <source>
        <dbReference type="ARBA" id="ARBA00023242"/>
    </source>
</evidence>
<evidence type="ECO:0000256" key="1">
    <source>
        <dbReference type="ARBA" id="ARBA00004123"/>
    </source>
</evidence>
<dbReference type="OMA" id="WAFKHNN"/>
<name>G7EAP3_MIXOS</name>
<dbReference type="Proteomes" id="UP000009131">
    <property type="component" value="Unassembled WGS sequence"/>
</dbReference>
<sequence>MDAILDFSQDLDVNLLDRVVAAFYTGSGPDQKAAQRAVTAFQEHQDAWQRVPAILEQSQNMHSKYIALSIMEKLITIRWKILPEDQRSGIRNFIVGVIIKSSSDEMTLRKERAYVNKLNLILVQVLKQEWPHNWPQFIPEIVSSSRSNTTLCENNMIILKLLSEEIFDFSAEQMTQAKTKTMKNQMCQEFTEVFQLCNEVLQTAQKTSLIKATLETLLRFLNWIPLGYIFETDIIDNLVNRFLEVPEFRNVTLKCLSEIGALSIGPEYNGHFVTLFNLVMSAVNRMIPPATDIAAVYANSSDDDQELVLNVALFLVNFLNSHLKIIEKPENEAVLLNAHLYLIKISQVEEREVFRTVLEYWSRLVSELYDEIQALPIEGNPLISLNLGGGFSGSPPGSMSNGPALRKNIYANVLSNLRLVIIGRMVKPEEVLVVENDEGEVVREFMKEVDTIVLYKSMREVLVYLTHLDVIDTENIMTEKLAKQVDGSEWSWGNLNTLCWAIGSISGAMNEETEKRFLVTVIKDLLGLCEMKRGKDNKAVVASNIMYIVGQYPRFLKAHWKFLKTVVNKLFEFMHELHEGVQDMACDTFIKIAQKCRRHFVLQQGGEGEPFIDEILRQLPRITADLSPLQVHVFYEAVGYMISAQPNKPAQERLIANLMEAPNAAWDALMQQAGQSVDVLANPDNIKILSNVLKTNVSACTSVGTFFLPQIARIFMDMLGLYKAVSGIINDAVAAQGLIATKTPKVRGLRSIKKDILRLIETHIRRAEDLEQVNSTLIPPLLEAVLGDYNQNIAPARDAEVLNVMTTIVARLSSMITDKVPAILSAVFECTLNMINQDFAEYPEHRVTFFKLLRQININCFPAILGLEPAQFKLTMDAVVWAIKHPHRDIADIGLNICLELVNNIANQPSNVSDGFFSQYFLPFIQDVFFVITDSEHKAGFKNQSMLLARLFYLVEVGQITVPLWNQAEVNDPTMTNQKFIRAYCNNLLHTAFPHVQHAQIKTFVDCLCEQNQDPAKFKAGLRDFLIQLREFSGSDATDLYADDKEAAAAAKAEEERARAIAVPGMINPHKLDPDQDEEL</sequence>
<dbReference type="GO" id="GO:0031267">
    <property type="term" value="F:small GTPase binding"/>
    <property type="evidence" value="ECO:0007669"/>
    <property type="project" value="InterPro"/>
</dbReference>
<dbReference type="Pfam" id="PF03810">
    <property type="entry name" value="IBN_N"/>
    <property type="match status" value="1"/>
</dbReference>
<organism evidence="7 8">
    <name type="scientific">Mixia osmundae (strain CBS 9802 / IAM 14324 / JCM 22182 / KY 12970)</name>
    <dbReference type="NCBI Taxonomy" id="764103"/>
    <lineage>
        <taxon>Eukaryota</taxon>
        <taxon>Fungi</taxon>
        <taxon>Dikarya</taxon>
        <taxon>Basidiomycota</taxon>
        <taxon>Pucciniomycotina</taxon>
        <taxon>Mixiomycetes</taxon>
        <taxon>Mixiales</taxon>
        <taxon>Mixiaceae</taxon>
        <taxon>Mixia</taxon>
    </lineage>
</organism>
<dbReference type="InterPro" id="IPR011989">
    <property type="entry name" value="ARM-like"/>
</dbReference>
<reference evidence="7 8" key="2">
    <citation type="journal article" date="2012" name="Open Biol.">
        <title>Characteristics of nucleosomes and linker DNA regions on the genome of the basidiomycete Mixia osmundae revealed by mono- and dinucleosome mapping.</title>
        <authorList>
            <person name="Nishida H."/>
            <person name="Kondo S."/>
            <person name="Matsumoto T."/>
            <person name="Suzuki Y."/>
            <person name="Yoshikawa H."/>
            <person name="Taylor T.D."/>
            <person name="Sugiyama J."/>
        </authorList>
    </citation>
    <scope>NUCLEOTIDE SEQUENCE [LARGE SCALE GENOMIC DNA]</scope>
    <source>
        <strain evidence="8">CBS 9802 / IAM 14324 / JCM 22182 / KY 12970</strain>
    </source>
</reference>
<evidence type="ECO:0000256" key="2">
    <source>
        <dbReference type="ARBA" id="ARBA00009466"/>
    </source>
</evidence>